<comment type="caution">
    <text evidence="1">The sequence shown here is derived from an EMBL/GenBank/DDBJ whole genome shotgun (WGS) entry which is preliminary data.</text>
</comment>
<dbReference type="EMBL" id="JACORT010000001">
    <property type="protein sequence ID" value="MBC5782145.1"/>
    <property type="molecule type" value="Genomic_DNA"/>
</dbReference>
<dbReference type="GO" id="GO:0016787">
    <property type="term" value="F:hydrolase activity"/>
    <property type="evidence" value="ECO:0007669"/>
    <property type="project" value="UniProtKB-KW"/>
</dbReference>
<dbReference type="RefSeq" id="WP_187074861.1">
    <property type="nucleotide sequence ID" value="NZ_JACORT010000001.1"/>
</dbReference>
<organism evidence="1 2">
    <name type="scientific">Ramlibacter cellulosilyticus</name>
    <dbReference type="NCBI Taxonomy" id="2764187"/>
    <lineage>
        <taxon>Bacteria</taxon>
        <taxon>Pseudomonadati</taxon>
        <taxon>Pseudomonadota</taxon>
        <taxon>Betaproteobacteria</taxon>
        <taxon>Burkholderiales</taxon>
        <taxon>Comamonadaceae</taxon>
        <taxon>Ramlibacter</taxon>
    </lineage>
</organism>
<proteinExistence type="predicted"/>
<gene>
    <name evidence="1" type="ORF">H8N03_04255</name>
</gene>
<protein>
    <submittedName>
        <fullName evidence="1">Alpha/beta hydrolase</fullName>
    </submittedName>
</protein>
<dbReference type="AlphaFoldDB" id="A0A923MN90"/>
<dbReference type="Gene3D" id="3.40.50.1820">
    <property type="entry name" value="alpha/beta hydrolase"/>
    <property type="match status" value="1"/>
</dbReference>
<dbReference type="InterPro" id="IPR029058">
    <property type="entry name" value="AB_hydrolase_fold"/>
</dbReference>
<accession>A0A923MN90</accession>
<dbReference type="Proteomes" id="UP000608513">
    <property type="component" value="Unassembled WGS sequence"/>
</dbReference>
<evidence type="ECO:0000313" key="2">
    <source>
        <dbReference type="Proteomes" id="UP000608513"/>
    </source>
</evidence>
<evidence type="ECO:0000313" key="1">
    <source>
        <dbReference type="EMBL" id="MBC5782145.1"/>
    </source>
</evidence>
<reference evidence="1" key="1">
    <citation type="submission" date="2020-08" db="EMBL/GenBank/DDBJ databases">
        <title>Ramlibacter sp. USB13 16S ribosomal RNA gene genome sequencing and assembly.</title>
        <authorList>
            <person name="Kang M."/>
        </authorList>
    </citation>
    <scope>NUCLEOTIDE SEQUENCE</scope>
    <source>
        <strain evidence="1">USB13</strain>
    </source>
</reference>
<dbReference type="Pfam" id="PF02089">
    <property type="entry name" value="Palm_thioest"/>
    <property type="match status" value="1"/>
</dbReference>
<keyword evidence="1" id="KW-0378">Hydrolase</keyword>
<dbReference type="SUPFAM" id="SSF53474">
    <property type="entry name" value="alpha/beta-Hydrolases"/>
    <property type="match status" value="1"/>
</dbReference>
<sequence length="260" mass="27991">MPSSQALAFQAPSLALLATEPLRAILELCSAKVASLSTVEGDGHPVVVYPGLGAGALTTAQLRNHLQSCNFQVHDWELGVNTGPDGPLDGWLPSLAERVCALRERYGRKVSLVGWSLGGIYAREIAKHCPDSVRQVITLATPHRCVGGANHAGTIFRMLGGDTSQLTPELEARLAQRPPVPTTSIYSPTDGIVSWRGCLEDPGADVENISVEASHLGMPTHPDVLRIVADRLAQAEGRWRPYGRRRTALKRSTAPSRSRK</sequence>
<keyword evidence="2" id="KW-1185">Reference proteome</keyword>
<name>A0A923MN90_9BURK</name>